<dbReference type="Pfam" id="PF25881">
    <property type="entry name" value="HH_YBHG"/>
    <property type="match status" value="1"/>
</dbReference>
<dbReference type="InterPro" id="IPR006143">
    <property type="entry name" value="RND_pump_MFP"/>
</dbReference>
<dbReference type="PANTHER" id="PTHR30469">
    <property type="entry name" value="MULTIDRUG RESISTANCE PROTEIN MDTA"/>
    <property type="match status" value="1"/>
</dbReference>
<dbReference type="GO" id="GO:0015562">
    <property type="term" value="F:efflux transmembrane transporter activity"/>
    <property type="evidence" value="ECO:0007669"/>
    <property type="project" value="TreeGrafter"/>
</dbReference>
<keyword evidence="2" id="KW-0175">Coiled coil</keyword>
<sequence>MNNRRGRAAMLVIALVVSSAACARHEEEEAAKPLVQVGVVRAERGDLEVSVQAPASVFAREQANLAARLTAPIRELKVHKGDTVAAGQVLARLDDRDLRAQRDEAAAAVTDAQATLEKTTASTLPTDIERGRGQVATAQTALNQAQKFYDRRKQLYDQGAIPQRDLVMAETDLAQAKTAYEVAQRSQALLEGQSKQRDITIAQSRLAQAKSHLNLLETQLQFAEIRSPFAGTVVEQFVFPGDMAKPDTPMFTVADLSTAVARAQVPASGAAGLKVGQRCVFTASDRHDEQLEGRITVVNQAVDPARRTVESWCEIANGKRALKAGEFGELIIVTGQLKQAVWVPLKALQFEEGTRKGTVLVVEQKKAKRREVEAGPTIDGKVPILSGLKGGETVIVDGGYGLADDTAVEIAAPKAEKP</sequence>
<dbReference type="Gene3D" id="2.40.30.170">
    <property type="match status" value="1"/>
</dbReference>
<dbReference type="Pfam" id="PF25954">
    <property type="entry name" value="Beta-barrel_RND_2"/>
    <property type="match status" value="1"/>
</dbReference>
<evidence type="ECO:0000259" key="4">
    <source>
        <dbReference type="Pfam" id="PF25881"/>
    </source>
</evidence>
<dbReference type="AlphaFoldDB" id="A0A7S7NK20"/>
<evidence type="ECO:0000259" key="5">
    <source>
        <dbReference type="Pfam" id="PF25954"/>
    </source>
</evidence>
<feature type="domain" description="Multidrug resistance protein MdtA-like C-terminal permuted SH3" evidence="6">
    <location>
        <begin position="339"/>
        <end position="399"/>
    </location>
</feature>
<comment type="similarity">
    <text evidence="1">Belongs to the membrane fusion protein (MFP) (TC 8.A.1) family.</text>
</comment>
<dbReference type="InterPro" id="IPR059052">
    <property type="entry name" value="HH_YbhG-like"/>
</dbReference>
<proteinExistence type="inferred from homology"/>
<dbReference type="SUPFAM" id="SSF111369">
    <property type="entry name" value="HlyD-like secretion proteins"/>
    <property type="match status" value="2"/>
</dbReference>
<dbReference type="Pfam" id="PF25967">
    <property type="entry name" value="RND-MFP_C"/>
    <property type="match status" value="1"/>
</dbReference>
<dbReference type="KEGG" id="pfer:IRI77_19480"/>
<reference evidence="7 8" key="1">
    <citation type="submission" date="2020-10" db="EMBL/GenBank/DDBJ databases">
        <title>Complete genome sequence of Paludibaculum fermentans P105T, a facultatively anaerobic acidobacterium capable of dissimilatory Fe(III) reduction.</title>
        <authorList>
            <person name="Dedysh S.N."/>
            <person name="Beletsky A.V."/>
            <person name="Kulichevskaya I.S."/>
            <person name="Mardanov A.V."/>
            <person name="Ravin N.V."/>
        </authorList>
    </citation>
    <scope>NUCLEOTIDE SEQUENCE [LARGE SCALE GENOMIC DNA]</scope>
    <source>
        <strain evidence="7 8">P105</strain>
    </source>
</reference>
<dbReference type="GO" id="GO:1990281">
    <property type="term" value="C:efflux pump complex"/>
    <property type="evidence" value="ECO:0007669"/>
    <property type="project" value="TreeGrafter"/>
</dbReference>
<evidence type="ECO:0000313" key="8">
    <source>
        <dbReference type="Proteomes" id="UP000593892"/>
    </source>
</evidence>
<dbReference type="InterPro" id="IPR058627">
    <property type="entry name" value="MdtA-like_C"/>
</dbReference>
<feature type="coiled-coil region" evidence="2">
    <location>
        <begin position="199"/>
        <end position="226"/>
    </location>
</feature>
<protein>
    <submittedName>
        <fullName evidence="7">Efflux RND transporter periplasmic adaptor subunit</fullName>
    </submittedName>
</protein>
<dbReference type="InterPro" id="IPR058792">
    <property type="entry name" value="Beta-barrel_RND_2"/>
</dbReference>
<accession>A0A7S7NK20</accession>
<gene>
    <name evidence="7" type="ORF">IRI77_19480</name>
</gene>
<evidence type="ECO:0000259" key="6">
    <source>
        <dbReference type="Pfam" id="PF25967"/>
    </source>
</evidence>
<evidence type="ECO:0000256" key="2">
    <source>
        <dbReference type="SAM" id="Coils"/>
    </source>
</evidence>
<dbReference type="EMBL" id="CP063849">
    <property type="protein sequence ID" value="QOY85032.1"/>
    <property type="molecule type" value="Genomic_DNA"/>
</dbReference>
<feature type="chain" id="PRO_5032790077" evidence="3">
    <location>
        <begin position="24"/>
        <end position="418"/>
    </location>
</feature>
<dbReference type="Gene3D" id="1.10.287.470">
    <property type="entry name" value="Helix hairpin bin"/>
    <property type="match status" value="1"/>
</dbReference>
<dbReference type="Gene3D" id="2.40.420.20">
    <property type="match status" value="1"/>
</dbReference>
<dbReference type="Gene3D" id="2.40.50.100">
    <property type="match status" value="1"/>
</dbReference>
<feature type="domain" description="YbhG-like alpha-helical hairpin" evidence="4">
    <location>
        <begin position="93"/>
        <end position="221"/>
    </location>
</feature>
<feature type="signal peptide" evidence="3">
    <location>
        <begin position="1"/>
        <end position="23"/>
    </location>
</feature>
<dbReference type="Proteomes" id="UP000593892">
    <property type="component" value="Chromosome"/>
</dbReference>
<evidence type="ECO:0000256" key="1">
    <source>
        <dbReference type="ARBA" id="ARBA00009477"/>
    </source>
</evidence>
<dbReference type="PROSITE" id="PS51257">
    <property type="entry name" value="PROKAR_LIPOPROTEIN"/>
    <property type="match status" value="1"/>
</dbReference>
<dbReference type="NCBIfam" id="TIGR01730">
    <property type="entry name" value="RND_mfp"/>
    <property type="match status" value="1"/>
</dbReference>
<evidence type="ECO:0000256" key="3">
    <source>
        <dbReference type="SAM" id="SignalP"/>
    </source>
</evidence>
<dbReference type="RefSeq" id="WP_194446702.1">
    <property type="nucleotide sequence ID" value="NZ_CP063849.1"/>
</dbReference>
<organism evidence="7 8">
    <name type="scientific">Paludibaculum fermentans</name>
    <dbReference type="NCBI Taxonomy" id="1473598"/>
    <lineage>
        <taxon>Bacteria</taxon>
        <taxon>Pseudomonadati</taxon>
        <taxon>Acidobacteriota</taxon>
        <taxon>Terriglobia</taxon>
        <taxon>Bryobacterales</taxon>
        <taxon>Bryobacteraceae</taxon>
        <taxon>Paludibaculum</taxon>
    </lineage>
</organism>
<keyword evidence="8" id="KW-1185">Reference proteome</keyword>
<feature type="domain" description="CusB-like beta-barrel" evidence="5">
    <location>
        <begin position="262"/>
        <end position="331"/>
    </location>
</feature>
<evidence type="ECO:0000313" key="7">
    <source>
        <dbReference type="EMBL" id="QOY85032.1"/>
    </source>
</evidence>
<keyword evidence="3" id="KW-0732">Signal</keyword>
<name>A0A7S7NK20_PALFE</name>